<feature type="compositionally biased region" description="Basic and acidic residues" evidence="1">
    <location>
        <begin position="40"/>
        <end position="50"/>
    </location>
</feature>
<evidence type="ECO:0000256" key="1">
    <source>
        <dbReference type="SAM" id="MobiDB-lite"/>
    </source>
</evidence>
<feature type="region of interest" description="Disordered" evidence="1">
    <location>
        <begin position="1"/>
        <end position="50"/>
    </location>
</feature>
<reference evidence="2" key="1">
    <citation type="submission" date="2021-02" db="EMBL/GenBank/DDBJ databases">
        <authorList>
            <person name="Nowell W R."/>
        </authorList>
    </citation>
    <scope>NUCLEOTIDE SEQUENCE</scope>
</reference>
<organism evidence="2 4">
    <name type="scientific">Rotaria sordida</name>
    <dbReference type="NCBI Taxonomy" id="392033"/>
    <lineage>
        <taxon>Eukaryota</taxon>
        <taxon>Metazoa</taxon>
        <taxon>Spiralia</taxon>
        <taxon>Gnathifera</taxon>
        <taxon>Rotifera</taxon>
        <taxon>Eurotatoria</taxon>
        <taxon>Bdelloidea</taxon>
        <taxon>Philodinida</taxon>
        <taxon>Philodinidae</taxon>
        <taxon>Rotaria</taxon>
    </lineage>
</organism>
<dbReference type="EMBL" id="CAJNOH010005128">
    <property type="protein sequence ID" value="CAF1390125.1"/>
    <property type="molecule type" value="Genomic_DNA"/>
</dbReference>
<evidence type="ECO:0000313" key="3">
    <source>
        <dbReference type="EMBL" id="CAF1548935.1"/>
    </source>
</evidence>
<evidence type="ECO:0000313" key="2">
    <source>
        <dbReference type="EMBL" id="CAF1390125.1"/>
    </source>
</evidence>
<dbReference type="Proteomes" id="UP000663870">
    <property type="component" value="Unassembled WGS sequence"/>
</dbReference>
<proteinExistence type="predicted"/>
<evidence type="ECO:0000313" key="4">
    <source>
        <dbReference type="Proteomes" id="UP000663854"/>
    </source>
</evidence>
<dbReference type="EMBL" id="CAJNOL010003146">
    <property type="protein sequence ID" value="CAF1548935.1"/>
    <property type="molecule type" value="Genomic_DNA"/>
</dbReference>
<gene>
    <name evidence="3" type="ORF">JXQ802_LOCUS43487</name>
    <name evidence="2" type="ORF">PYM288_LOCUS34296</name>
</gene>
<comment type="caution">
    <text evidence="2">The sequence shown here is derived from an EMBL/GenBank/DDBJ whole genome shotgun (WGS) entry which is preliminary data.</text>
</comment>
<accession>A0A815KA43</accession>
<protein>
    <submittedName>
        <fullName evidence="2">Uncharacterized protein</fullName>
    </submittedName>
</protein>
<dbReference type="AlphaFoldDB" id="A0A815KA43"/>
<feature type="compositionally biased region" description="Polar residues" evidence="1">
    <location>
        <begin position="1"/>
        <end position="38"/>
    </location>
</feature>
<name>A0A815KA43_9BILA</name>
<dbReference type="Proteomes" id="UP000663854">
    <property type="component" value="Unassembled WGS sequence"/>
</dbReference>
<keyword evidence="5" id="KW-1185">Reference proteome</keyword>
<evidence type="ECO:0000313" key="5">
    <source>
        <dbReference type="Proteomes" id="UP000663870"/>
    </source>
</evidence>
<feature type="non-terminal residue" evidence="2">
    <location>
        <position position="50"/>
    </location>
</feature>
<sequence length="50" mass="5525">MSTNVIRKQNRTTSATNTSYLSMMTPNVPSNNITNTSTNKRRESSTGEDS</sequence>